<dbReference type="PANTHER" id="PTHR43308">
    <property type="entry name" value="OUTER MEMBRANE PROTEIN ALPHA-RELATED"/>
    <property type="match status" value="1"/>
</dbReference>
<dbReference type="PROSITE" id="PS51272">
    <property type="entry name" value="SLH"/>
    <property type="match status" value="3"/>
</dbReference>
<organism evidence="4 5">
    <name type="scientific">Mojavia pulchra JT2-VF2</name>
    <dbReference type="NCBI Taxonomy" id="287848"/>
    <lineage>
        <taxon>Bacteria</taxon>
        <taxon>Bacillati</taxon>
        <taxon>Cyanobacteriota</taxon>
        <taxon>Cyanophyceae</taxon>
        <taxon>Nostocales</taxon>
        <taxon>Nostocaceae</taxon>
    </lineage>
</organism>
<accession>A0A951PTW2</accession>
<dbReference type="Pfam" id="PF00395">
    <property type="entry name" value="SLH"/>
    <property type="match status" value="2"/>
</dbReference>
<evidence type="ECO:0000313" key="4">
    <source>
        <dbReference type="EMBL" id="MBW4559780.1"/>
    </source>
</evidence>
<name>A0A951PTW2_9NOST</name>
<comment type="caution">
    <text evidence="4">The sequence shown here is derived from an EMBL/GenBank/DDBJ whole genome shotgun (WGS) entry which is preliminary data.</text>
</comment>
<feature type="region of interest" description="Disordered" evidence="1">
    <location>
        <begin position="535"/>
        <end position="570"/>
    </location>
</feature>
<feature type="domain" description="SLH" evidence="3">
    <location>
        <begin position="442"/>
        <end position="506"/>
    </location>
</feature>
<gene>
    <name evidence="4" type="ORF">KME32_01270</name>
</gene>
<evidence type="ECO:0000256" key="1">
    <source>
        <dbReference type="SAM" id="MobiDB-lite"/>
    </source>
</evidence>
<dbReference type="AlphaFoldDB" id="A0A951PTW2"/>
<evidence type="ECO:0000256" key="2">
    <source>
        <dbReference type="SAM" id="SignalP"/>
    </source>
</evidence>
<keyword evidence="2" id="KW-0732">Signal</keyword>
<dbReference type="Proteomes" id="UP000715781">
    <property type="component" value="Unassembled WGS sequence"/>
</dbReference>
<sequence>MKYINQSYLACLSKGVVAAAFVAIFSPTAYAYTASGSSTNVAPTSNSQQLLANESTRNEVETISRTTIKRQTVTTERRNQLSTSSRSVKSKTTSFNLAIWQQAGNFSEVITRISVKSKRGKGYLKERFLGDYKYKIKQKAKFAKGLKEGDRVVVRLYDTQNRFIGYSEFECLAANTTVNLILSANPTEYQVVRTVYGVDANSDGMIDAGTTSYDYFTQVSNQRVSFLSSSRTINFSQFQVQGLSVVSSNSVYPSSFTQGEFAVVRQSISAFSSSLASALKATPGQLVELIEVSDDGSSVYNVSQMMMNYREIGVDNSVQINFADVSTNHWAKDFIAELAALEVIQGFPDGSFRPDEQLTRAQFAAMLSQAFDKVKVRNAISFKDVSTKHWAYDAIRKAYSTGFLAVSGTQFNPAQSLSRLEVLLTLARGLNYTFSGSTQTILAAYSDATTIRSDVRSAIAALTARGIVVNYPNVQSLNADKVATRAEVTALIYKSLVSTGEVADISSQYAVEKTQQRSEVLDQAEMQVEGGKLRRHCNQGIGNGAEGCDPGNSQPHGGSNDEGGRTPGRK</sequence>
<proteinExistence type="predicted"/>
<feature type="domain" description="SLH" evidence="3">
    <location>
        <begin position="382"/>
        <end position="440"/>
    </location>
</feature>
<protein>
    <submittedName>
        <fullName evidence="4">S-layer homology domain-containing protein</fullName>
    </submittedName>
</protein>
<evidence type="ECO:0000259" key="3">
    <source>
        <dbReference type="PROSITE" id="PS51272"/>
    </source>
</evidence>
<feature type="signal peptide" evidence="2">
    <location>
        <begin position="1"/>
        <end position="31"/>
    </location>
</feature>
<dbReference type="EMBL" id="JAHHHN010000001">
    <property type="protein sequence ID" value="MBW4559780.1"/>
    <property type="molecule type" value="Genomic_DNA"/>
</dbReference>
<feature type="chain" id="PRO_5036749333" evidence="2">
    <location>
        <begin position="32"/>
        <end position="570"/>
    </location>
</feature>
<dbReference type="InterPro" id="IPR051465">
    <property type="entry name" value="Cell_Envelope_Struct_Comp"/>
</dbReference>
<feature type="domain" description="SLH" evidence="3">
    <location>
        <begin position="318"/>
        <end position="381"/>
    </location>
</feature>
<reference evidence="4" key="2">
    <citation type="journal article" date="2022" name="Microbiol. Resour. Announc.">
        <title>Metagenome Sequencing to Explore Phylogenomics of Terrestrial Cyanobacteria.</title>
        <authorList>
            <person name="Ward R.D."/>
            <person name="Stajich J.E."/>
            <person name="Johansen J.R."/>
            <person name="Huntemann M."/>
            <person name="Clum A."/>
            <person name="Foster B."/>
            <person name="Foster B."/>
            <person name="Roux S."/>
            <person name="Palaniappan K."/>
            <person name="Varghese N."/>
            <person name="Mukherjee S."/>
            <person name="Reddy T.B.K."/>
            <person name="Daum C."/>
            <person name="Copeland A."/>
            <person name="Chen I.A."/>
            <person name="Ivanova N.N."/>
            <person name="Kyrpides N.C."/>
            <person name="Shapiro N."/>
            <person name="Eloe-Fadrosh E.A."/>
            <person name="Pietrasiak N."/>
        </authorList>
    </citation>
    <scope>NUCLEOTIDE SEQUENCE</scope>
    <source>
        <strain evidence="4">JT2-VF2</strain>
    </source>
</reference>
<evidence type="ECO:0000313" key="5">
    <source>
        <dbReference type="Proteomes" id="UP000715781"/>
    </source>
</evidence>
<dbReference type="InterPro" id="IPR001119">
    <property type="entry name" value="SLH_dom"/>
</dbReference>
<dbReference type="PANTHER" id="PTHR43308:SF5">
    <property type="entry name" value="S-LAYER PROTEIN _ PEPTIDOGLYCAN ENDO-BETA-N-ACETYLGLUCOSAMINIDASE"/>
    <property type="match status" value="1"/>
</dbReference>
<reference evidence="4" key="1">
    <citation type="submission" date="2021-05" db="EMBL/GenBank/DDBJ databases">
        <authorList>
            <person name="Pietrasiak N."/>
            <person name="Ward R."/>
            <person name="Stajich J.E."/>
            <person name="Kurbessoian T."/>
        </authorList>
    </citation>
    <scope>NUCLEOTIDE SEQUENCE</scope>
    <source>
        <strain evidence="4">JT2-VF2</strain>
    </source>
</reference>